<dbReference type="EMBL" id="JAAIUW010000006">
    <property type="protein sequence ID" value="KAF7826529.1"/>
    <property type="molecule type" value="Genomic_DNA"/>
</dbReference>
<dbReference type="AlphaFoldDB" id="A0A834TYY5"/>
<feature type="compositionally biased region" description="Basic and acidic residues" evidence="1">
    <location>
        <begin position="155"/>
        <end position="170"/>
    </location>
</feature>
<accession>A0A834TYY5</accession>
<name>A0A834TYY5_9FABA</name>
<evidence type="ECO:0000256" key="1">
    <source>
        <dbReference type="SAM" id="MobiDB-lite"/>
    </source>
</evidence>
<protein>
    <submittedName>
        <fullName evidence="2">Uncharacterized protein</fullName>
    </submittedName>
</protein>
<proteinExistence type="predicted"/>
<feature type="region of interest" description="Disordered" evidence="1">
    <location>
        <begin position="155"/>
        <end position="183"/>
    </location>
</feature>
<keyword evidence="3" id="KW-1185">Reference proteome</keyword>
<gene>
    <name evidence="2" type="ORF">G2W53_017693</name>
</gene>
<sequence length="456" mass="50359">MNQRTPPDDGRVGSDQVYSVIGRRSVSRGYCDGTVTALMVLRRDSRGGRSVLMGGERLDDVECLAISRRHRTTHLRLCLFDLCASPCRASPGALHSEPCLLHFGRSVAIVGCGFGAAPFEPADLFVRSFLPSFTRLVVDSVFEVILPKDDDVAEVGRRDDPADAPEKKGDGCASKPPVISDPPSSDAAIVEASLAGNRAILRSASWRDLQLVRNLMLRSCLGFPLSLTCPFIVLRLLAFGLDNVRPRASSSRPSVDPGASSSQPFVVPFEADDFSRTFRFSGHELEESGFFIRGSRMGYVLSLEINFIVLVEVQPDLDPASYDYVLHAQMFPVGGDVSRRIPAACSSPFVPLFRPLVAGTFGVLIWSFCASRFDSMHDFVQTLRLSVLIMVETRLQDTEAHVQLARMLGYSTVISQWVHCGFRPYGGVWILSRLGMMIRHLHFTFGFVLLYLERGF</sequence>
<reference evidence="2" key="1">
    <citation type="submission" date="2020-09" db="EMBL/GenBank/DDBJ databases">
        <title>Genome-Enabled Discovery of Anthraquinone Biosynthesis in Senna tora.</title>
        <authorList>
            <person name="Kang S.-H."/>
            <person name="Pandey R.P."/>
            <person name="Lee C.-M."/>
            <person name="Sim J.-S."/>
            <person name="Jeong J.-T."/>
            <person name="Choi B.-S."/>
            <person name="Jung M."/>
            <person name="Ginzburg D."/>
            <person name="Zhao K."/>
            <person name="Won S.Y."/>
            <person name="Oh T.-J."/>
            <person name="Yu Y."/>
            <person name="Kim N.-H."/>
            <person name="Lee O.R."/>
            <person name="Lee T.-H."/>
            <person name="Bashyal P."/>
            <person name="Kim T.-S."/>
            <person name="Lee W.-H."/>
            <person name="Kawkins C."/>
            <person name="Kim C.-K."/>
            <person name="Kim J.S."/>
            <person name="Ahn B.O."/>
            <person name="Rhee S.Y."/>
            <person name="Sohng J.K."/>
        </authorList>
    </citation>
    <scope>NUCLEOTIDE SEQUENCE</scope>
    <source>
        <tissue evidence="2">Leaf</tissue>
    </source>
</reference>
<evidence type="ECO:0000313" key="2">
    <source>
        <dbReference type="EMBL" id="KAF7826529.1"/>
    </source>
</evidence>
<dbReference type="Proteomes" id="UP000634136">
    <property type="component" value="Unassembled WGS sequence"/>
</dbReference>
<evidence type="ECO:0000313" key="3">
    <source>
        <dbReference type="Proteomes" id="UP000634136"/>
    </source>
</evidence>
<organism evidence="2 3">
    <name type="scientific">Senna tora</name>
    <dbReference type="NCBI Taxonomy" id="362788"/>
    <lineage>
        <taxon>Eukaryota</taxon>
        <taxon>Viridiplantae</taxon>
        <taxon>Streptophyta</taxon>
        <taxon>Embryophyta</taxon>
        <taxon>Tracheophyta</taxon>
        <taxon>Spermatophyta</taxon>
        <taxon>Magnoliopsida</taxon>
        <taxon>eudicotyledons</taxon>
        <taxon>Gunneridae</taxon>
        <taxon>Pentapetalae</taxon>
        <taxon>rosids</taxon>
        <taxon>fabids</taxon>
        <taxon>Fabales</taxon>
        <taxon>Fabaceae</taxon>
        <taxon>Caesalpinioideae</taxon>
        <taxon>Cassia clade</taxon>
        <taxon>Senna</taxon>
    </lineage>
</organism>
<comment type="caution">
    <text evidence="2">The sequence shown here is derived from an EMBL/GenBank/DDBJ whole genome shotgun (WGS) entry which is preliminary data.</text>
</comment>